<dbReference type="FunFam" id="3.30.980.10:FF:000004">
    <property type="entry name" value="Alanine--tRNA ligase, cytoplasmic"/>
    <property type="match status" value="1"/>
</dbReference>
<evidence type="ECO:0000256" key="3">
    <source>
        <dbReference type="ARBA" id="ARBA00022598"/>
    </source>
</evidence>
<keyword evidence="3 11" id="KW-0436">Ligase</keyword>
<dbReference type="GO" id="GO:0000049">
    <property type="term" value="F:tRNA binding"/>
    <property type="evidence" value="ECO:0007669"/>
    <property type="project" value="UniProtKB-KW"/>
</dbReference>
<keyword evidence="5 11" id="KW-0547">Nucleotide-binding</keyword>
<dbReference type="GO" id="GO:0008270">
    <property type="term" value="F:zinc ion binding"/>
    <property type="evidence" value="ECO:0007669"/>
    <property type="project" value="UniProtKB-UniRule"/>
</dbReference>
<keyword evidence="7 11" id="KW-0067">ATP-binding</keyword>
<dbReference type="SUPFAM" id="SSF55681">
    <property type="entry name" value="Class II aaRS and biotin synthetases"/>
    <property type="match status" value="1"/>
</dbReference>
<dbReference type="PROSITE" id="PS50860">
    <property type="entry name" value="AA_TRNA_LIGASE_II_ALA"/>
    <property type="match status" value="1"/>
</dbReference>
<dbReference type="PROSITE" id="PS50006">
    <property type="entry name" value="FHA_DOMAIN"/>
    <property type="match status" value="1"/>
</dbReference>
<dbReference type="AlphaFoldDB" id="A0A937IF85"/>
<dbReference type="InterPro" id="IPR018164">
    <property type="entry name" value="Ala-tRNA-synth_IIc_N"/>
</dbReference>
<dbReference type="Gene3D" id="3.30.980.10">
    <property type="entry name" value="Threonyl-trna Synthetase, Chain A, domain 2"/>
    <property type="match status" value="1"/>
</dbReference>
<dbReference type="PANTHER" id="PTHR11777:SF9">
    <property type="entry name" value="ALANINE--TRNA LIGASE, CYTOPLASMIC"/>
    <property type="match status" value="1"/>
</dbReference>
<dbReference type="GO" id="GO:0006419">
    <property type="term" value="P:alanyl-tRNA aminoacylation"/>
    <property type="evidence" value="ECO:0007669"/>
    <property type="project" value="UniProtKB-UniRule"/>
</dbReference>
<dbReference type="Gene3D" id="3.30.930.10">
    <property type="entry name" value="Bira Bifunctional Protein, Domain 2"/>
    <property type="match status" value="1"/>
</dbReference>
<dbReference type="SUPFAM" id="SSF55186">
    <property type="entry name" value="ThrRS/AlaRS common domain"/>
    <property type="match status" value="1"/>
</dbReference>
<dbReference type="InterPro" id="IPR000253">
    <property type="entry name" value="FHA_dom"/>
</dbReference>
<dbReference type="EMBL" id="JADHQA010000006">
    <property type="protein sequence ID" value="MBL6820038.1"/>
    <property type="molecule type" value="Genomic_DNA"/>
</dbReference>
<keyword evidence="11" id="KW-0963">Cytoplasm</keyword>
<evidence type="ECO:0000259" key="14">
    <source>
        <dbReference type="PROSITE" id="PS50860"/>
    </source>
</evidence>
<feature type="binding site" evidence="11">
    <location>
        <position position="650"/>
    </location>
    <ligand>
        <name>Zn(2+)</name>
        <dbReference type="ChEBI" id="CHEBI:29105"/>
    </ligand>
</feature>
<sequence>MQINQLRSAFLNYFKSKNHKIMDSSDLVPHGDESLLFTNAGMVQFKDTFLGAESRDYSATTSQKCLRVGGKHNDLENVGFTTRHQTFFEMLGNFSFGEYFKKEAIHYAWEFLTEELKLPRDKLWVTVHKDDIESEEIWFKEIGIDPKLFSRLGDEDNFWAMGDTGPCGPCSEIFYDYGSSFEGVPPGEGDTGERYVEIWNLVFMEFNRDVDGNLTPLPNKCVDTGMGLERICSVLQKVGSNFEVDVFKNFKEKIQPLFPEPNDQSLNVIADHLRAIFFLMAEQIYPSNEGRGYVVRRLIRRAVRHGYKMGIREPFLFKSLGYYKNFLENDFTNEYKNLELVGEKLKFEEESFFKTLALGIKIFEDNLPTSEKSKLSGEIAFKLHDTYGFPIDLTKTMLEERGFELEDNIFEALMKKQKEGSKQHSMFNAKDLVVDSGLESQFMGYKESSANGECLALFDTDGKPQSSLKQEGFAIFSTTPFYAESGGQIGDTGVAKNENTYCLVEDCKKSGDFHIHHIRILDGTISVGKSFDLTIDLERREKIMRNHSAAHLLHSALRKTLGDGVEQKGSLVSDEKLRFDFSYERKLSTEQISEIEDLVNEQISNEIATQTRVMSYEDALETGALAFFGDKYGDNVRVLNIGGDFSVEFCGGTHVKNTSDIGGLVITSESSVSAGVRRIEAITGSNLVNKSKEAISLIDKIEGLLNVPSENVVEKIQDLIKENKKLKANKKSEKSLSSETLSSETFKTKKGDGEAILYKNASIDMLRRQADKALKEDSKSFSILLSDEGDKLSYIVTSVLEDNTAKVLIDLVNNCFNGRGGGRNDFAQGGSQEVNDLPKKFDALAEEIKKLIQK</sequence>
<dbReference type="GO" id="GO:0002161">
    <property type="term" value="F:aminoacyl-tRNA deacylase activity"/>
    <property type="evidence" value="ECO:0007669"/>
    <property type="project" value="TreeGrafter"/>
</dbReference>
<dbReference type="InterPro" id="IPR023033">
    <property type="entry name" value="Ala_tRNA_ligase_euk/bac"/>
</dbReference>
<dbReference type="Gene3D" id="2.40.30.130">
    <property type="match status" value="1"/>
</dbReference>
<accession>A0A937IF85</accession>
<dbReference type="EC" id="6.1.1.7" evidence="11"/>
<comment type="cofactor">
    <cofactor evidence="11">
        <name>Zn(2+)</name>
        <dbReference type="ChEBI" id="CHEBI:29105"/>
    </cofactor>
    <text evidence="11">Binds 1 zinc ion per subunit.</text>
</comment>
<dbReference type="PANTHER" id="PTHR11777">
    <property type="entry name" value="ALANYL-TRNA SYNTHETASE"/>
    <property type="match status" value="1"/>
</dbReference>
<dbReference type="Pfam" id="PF02272">
    <property type="entry name" value="DHHA1"/>
    <property type="match status" value="1"/>
</dbReference>
<dbReference type="CDD" id="cd00673">
    <property type="entry name" value="AlaRS_core"/>
    <property type="match status" value="1"/>
</dbReference>
<keyword evidence="8 11" id="KW-0694">RNA-binding</keyword>
<evidence type="ECO:0000313" key="16">
    <source>
        <dbReference type="Proteomes" id="UP000704935"/>
    </source>
</evidence>
<keyword evidence="4 11" id="KW-0479">Metal-binding</keyword>
<organism evidence="15 16">
    <name type="scientific">SAR86 cluster bacterium</name>
    <dbReference type="NCBI Taxonomy" id="2030880"/>
    <lineage>
        <taxon>Bacteria</taxon>
        <taxon>Pseudomonadati</taxon>
        <taxon>Pseudomonadota</taxon>
        <taxon>Gammaproteobacteria</taxon>
        <taxon>SAR86 cluster</taxon>
    </lineage>
</organism>
<evidence type="ECO:0000256" key="7">
    <source>
        <dbReference type="ARBA" id="ARBA00022840"/>
    </source>
</evidence>
<dbReference type="GO" id="GO:0004813">
    <property type="term" value="F:alanine-tRNA ligase activity"/>
    <property type="evidence" value="ECO:0007669"/>
    <property type="project" value="UniProtKB-UniRule"/>
</dbReference>
<evidence type="ECO:0000256" key="8">
    <source>
        <dbReference type="ARBA" id="ARBA00022884"/>
    </source>
</evidence>
<feature type="binding site" evidence="11">
    <location>
        <position position="654"/>
    </location>
    <ligand>
        <name>Zn(2+)</name>
        <dbReference type="ChEBI" id="CHEBI:29105"/>
    </ligand>
</feature>
<dbReference type="InterPro" id="IPR012947">
    <property type="entry name" value="tRNA_SAD"/>
</dbReference>
<dbReference type="InterPro" id="IPR003156">
    <property type="entry name" value="DHHA1_dom"/>
</dbReference>
<dbReference type="SUPFAM" id="SSF50447">
    <property type="entry name" value="Translation proteins"/>
    <property type="match status" value="1"/>
</dbReference>
<feature type="domain" description="FHA" evidence="13">
    <location>
        <begin position="525"/>
        <end position="577"/>
    </location>
</feature>
<reference evidence="15" key="1">
    <citation type="submission" date="2020-10" db="EMBL/GenBank/DDBJ databases">
        <title>Microbiome of the Black Sea water column analyzed by genome centric metagenomics.</title>
        <authorList>
            <person name="Cabello-Yeves P.J."/>
            <person name="Callieri C."/>
            <person name="Picazo A."/>
            <person name="Mehrshad M."/>
            <person name="Haro-Moreno J.M."/>
            <person name="Roda-Garcia J."/>
            <person name="Dzembekova N."/>
            <person name="Slabakova V."/>
            <person name="Slabakova N."/>
            <person name="Moncheva S."/>
            <person name="Rodriguez-Valera F."/>
        </authorList>
    </citation>
    <scope>NUCLEOTIDE SEQUENCE</scope>
    <source>
        <strain evidence="15">BS307-5m-G47</strain>
    </source>
</reference>
<comment type="caution">
    <text evidence="15">The sequence shown here is derived from an EMBL/GenBank/DDBJ whole genome shotgun (WGS) entry which is preliminary data.</text>
</comment>
<dbReference type="GO" id="GO:0005829">
    <property type="term" value="C:cytosol"/>
    <property type="evidence" value="ECO:0007669"/>
    <property type="project" value="TreeGrafter"/>
</dbReference>
<feature type="binding site" evidence="11">
    <location>
        <position position="551"/>
    </location>
    <ligand>
        <name>Zn(2+)</name>
        <dbReference type="ChEBI" id="CHEBI:29105"/>
    </ligand>
</feature>
<feature type="coiled-coil region" evidence="12">
    <location>
        <begin position="709"/>
        <end position="736"/>
    </location>
</feature>
<dbReference type="Pfam" id="PF07973">
    <property type="entry name" value="tRNA_SAD"/>
    <property type="match status" value="1"/>
</dbReference>
<dbReference type="Gene3D" id="3.30.54.20">
    <property type="match status" value="1"/>
</dbReference>
<keyword evidence="6 11" id="KW-0862">Zinc</keyword>
<dbReference type="InterPro" id="IPR050058">
    <property type="entry name" value="Ala-tRNA_ligase"/>
</dbReference>
<dbReference type="FunFam" id="3.30.54.20:FF:000001">
    <property type="entry name" value="Alanine--tRNA ligase"/>
    <property type="match status" value="1"/>
</dbReference>
<dbReference type="SUPFAM" id="SSF101353">
    <property type="entry name" value="Putative anticodon-binding domain of alanyl-tRNA synthetase (AlaRS)"/>
    <property type="match status" value="1"/>
</dbReference>
<dbReference type="Gene3D" id="3.10.310.40">
    <property type="match status" value="1"/>
</dbReference>
<dbReference type="HAMAP" id="MF_00036_B">
    <property type="entry name" value="Ala_tRNA_synth_B"/>
    <property type="match status" value="1"/>
</dbReference>
<proteinExistence type="inferred from homology"/>
<comment type="domain">
    <text evidence="11">Consists of three domains; the N-terminal catalytic domain, the editing domain and the C-terminal C-Ala domain. The editing domain removes incorrectly charged amino acids, while the C-Ala domain, along with tRNA(Ala), serves as a bridge to cooperatively bring together the editing and aminoacylation centers thus stimulating deacylation of misacylated tRNAs.</text>
</comment>
<comment type="subcellular location">
    <subcellularLocation>
        <location evidence="11">Cytoplasm</location>
    </subcellularLocation>
</comment>
<evidence type="ECO:0000313" key="15">
    <source>
        <dbReference type="EMBL" id="MBL6820038.1"/>
    </source>
</evidence>
<dbReference type="FunFam" id="3.30.930.10:FF:000004">
    <property type="entry name" value="Alanine--tRNA ligase"/>
    <property type="match status" value="1"/>
</dbReference>
<dbReference type="NCBIfam" id="TIGR00344">
    <property type="entry name" value="alaS"/>
    <property type="match status" value="1"/>
</dbReference>
<dbReference type="Pfam" id="PF01411">
    <property type="entry name" value="tRNA-synt_2c"/>
    <property type="match status" value="1"/>
</dbReference>
<keyword evidence="12" id="KW-0175">Coiled coil</keyword>
<dbReference type="InterPro" id="IPR018165">
    <property type="entry name" value="Ala-tRNA-synth_IIc_core"/>
</dbReference>
<name>A0A937IF85_9GAMM</name>
<evidence type="ECO:0000256" key="1">
    <source>
        <dbReference type="ARBA" id="ARBA00008226"/>
    </source>
</evidence>
<evidence type="ECO:0000256" key="5">
    <source>
        <dbReference type="ARBA" id="ARBA00022741"/>
    </source>
</evidence>
<dbReference type="SMART" id="SM00863">
    <property type="entry name" value="tRNA_SAD"/>
    <property type="match status" value="1"/>
</dbReference>
<keyword evidence="10 11" id="KW-0030">Aminoacyl-tRNA synthetase</keyword>
<dbReference type="GO" id="GO:0005524">
    <property type="term" value="F:ATP binding"/>
    <property type="evidence" value="ECO:0007669"/>
    <property type="project" value="UniProtKB-UniRule"/>
</dbReference>
<dbReference type="InterPro" id="IPR009000">
    <property type="entry name" value="Transl_B-barrel_sf"/>
</dbReference>
<evidence type="ECO:0000256" key="11">
    <source>
        <dbReference type="HAMAP-Rule" id="MF_00036"/>
    </source>
</evidence>
<gene>
    <name evidence="11 15" type="primary">alaS</name>
    <name evidence="15" type="ORF">ISQ61_02185</name>
</gene>
<comment type="catalytic activity">
    <reaction evidence="11">
        <text>tRNA(Ala) + L-alanine + ATP = L-alanyl-tRNA(Ala) + AMP + diphosphate</text>
        <dbReference type="Rhea" id="RHEA:12540"/>
        <dbReference type="Rhea" id="RHEA-COMP:9657"/>
        <dbReference type="Rhea" id="RHEA-COMP:9923"/>
        <dbReference type="ChEBI" id="CHEBI:30616"/>
        <dbReference type="ChEBI" id="CHEBI:33019"/>
        <dbReference type="ChEBI" id="CHEBI:57972"/>
        <dbReference type="ChEBI" id="CHEBI:78442"/>
        <dbReference type="ChEBI" id="CHEBI:78497"/>
        <dbReference type="ChEBI" id="CHEBI:456215"/>
        <dbReference type="EC" id="6.1.1.7"/>
    </reaction>
</comment>
<evidence type="ECO:0000256" key="6">
    <source>
        <dbReference type="ARBA" id="ARBA00022833"/>
    </source>
</evidence>
<evidence type="ECO:0000256" key="12">
    <source>
        <dbReference type="SAM" id="Coils"/>
    </source>
</evidence>
<feature type="domain" description="Alanyl-transfer RNA synthetases family profile" evidence="14">
    <location>
        <begin position="1"/>
        <end position="693"/>
    </location>
</feature>
<dbReference type="InterPro" id="IPR018163">
    <property type="entry name" value="Thr/Ala-tRNA-synth_IIc_edit"/>
</dbReference>
<evidence type="ECO:0000256" key="4">
    <source>
        <dbReference type="ARBA" id="ARBA00022723"/>
    </source>
</evidence>
<dbReference type="PRINTS" id="PR00980">
    <property type="entry name" value="TRNASYNTHALA"/>
</dbReference>
<evidence type="ECO:0000256" key="9">
    <source>
        <dbReference type="ARBA" id="ARBA00022917"/>
    </source>
</evidence>
<comment type="function">
    <text evidence="11">Catalyzes the attachment of alanine to tRNA(Ala) in a two-step reaction: alanine is first activated by ATP to form Ala-AMP and then transferred to the acceptor end of tRNA(Ala). Also edits incorrectly charged Ser-tRNA(Ala) and Gly-tRNA(Ala) via its editing domain.</text>
</comment>
<keyword evidence="2 11" id="KW-0820">tRNA-binding</keyword>
<dbReference type="Proteomes" id="UP000704935">
    <property type="component" value="Unassembled WGS sequence"/>
</dbReference>
<dbReference type="InterPro" id="IPR018162">
    <property type="entry name" value="Ala-tRNA-ligase_IIc_anticod-bd"/>
</dbReference>
<evidence type="ECO:0000259" key="13">
    <source>
        <dbReference type="PROSITE" id="PS50006"/>
    </source>
</evidence>
<evidence type="ECO:0000256" key="2">
    <source>
        <dbReference type="ARBA" id="ARBA00022555"/>
    </source>
</evidence>
<protein>
    <recommendedName>
        <fullName evidence="11">Alanine--tRNA ligase</fullName>
        <ecNumber evidence="11">6.1.1.7</ecNumber>
    </recommendedName>
    <alternativeName>
        <fullName evidence="11">Alanyl-tRNA synthetase</fullName>
        <shortName evidence="11">AlaRS</shortName>
    </alternativeName>
</protein>
<feature type="binding site" evidence="11">
    <location>
        <position position="547"/>
    </location>
    <ligand>
        <name>Zn(2+)</name>
        <dbReference type="ChEBI" id="CHEBI:29105"/>
    </ligand>
</feature>
<dbReference type="InterPro" id="IPR045864">
    <property type="entry name" value="aa-tRNA-synth_II/BPL/LPL"/>
</dbReference>
<keyword evidence="9 11" id="KW-0648">Protein biosynthesis</keyword>
<comment type="similarity">
    <text evidence="1 11">Belongs to the class-II aminoacyl-tRNA synthetase family.</text>
</comment>
<evidence type="ECO:0000256" key="10">
    <source>
        <dbReference type="ARBA" id="ARBA00023146"/>
    </source>
</evidence>
<dbReference type="InterPro" id="IPR002318">
    <property type="entry name" value="Ala-tRNA-lgiase_IIc"/>
</dbReference>